<name>A0A0F9R846_9ZZZZ</name>
<proteinExistence type="predicted"/>
<protein>
    <submittedName>
        <fullName evidence="1">Uncharacterized protein</fullName>
    </submittedName>
</protein>
<dbReference type="AlphaFoldDB" id="A0A0F9R846"/>
<accession>A0A0F9R846</accession>
<gene>
    <name evidence="1" type="ORF">LCGC14_0609960</name>
</gene>
<dbReference type="EMBL" id="LAZR01001008">
    <property type="protein sequence ID" value="KKN52715.1"/>
    <property type="molecule type" value="Genomic_DNA"/>
</dbReference>
<organism evidence="1">
    <name type="scientific">marine sediment metagenome</name>
    <dbReference type="NCBI Taxonomy" id="412755"/>
    <lineage>
        <taxon>unclassified sequences</taxon>
        <taxon>metagenomes</taxon>
        <taxon>ecological metagenomes</taxon>
    </lineage>
</organism>
<sequence length="70" mass="7904">MKKPTIEIYQSPDDGAWVVRVDTEEHSPEDCNADGPFPLRVYINDGITYANPVHSPSQAEELQEIARKYA</sequence>
<evidence type="ECO:0000313" key="1">
    <source>
        <dbReference type="EMBL" id="KKN52715.1"/>
    </source>
</evidence>
<comment type="caution">
    <text evidence="1">The sequence shown here is derived from an EMBL/GenBank/DDBJ whole genome shotgun (WGS) entry which is preliminary data.</text>
</comment>
<reference evidence="1" key="1">
    <citation type="journal article" date="2015" name="Nature">
        <title>Complex archaea that bridge the gap between prokaryotes and eukaryotes.</title>
        <authorList>
            <person name="Spang A."/>
            <person name="Saw J.H."/>
            <person name="Jorgensen S.L."/>
            <person name="Zaremba-Niedzwiedzka K."/>
            <person name="Martijn J."/>
            <person name="Lind A.E."/>
            <person name="van Eijk R."/>
            <person name="Schleper C."/>
            <person name="Guy L."/>
            <person name="Ettema T.J."/>
        </authorList>
    </citation>
    <scope>NUCLEOTIDE SEQUENCE</scope>
</reference>